<dbReference type="NCBIfam" id="TIGR01727">
    <property type="entry name" value="oligo_HPY"/>
    <property type="match status" value="1"/>
</dbReference>
<dbReference type="PROSITE" id="PS00211">
    <property type="entry name" value="ABC_TRANSPORTER_1"/>
    <property type="match status" value="1"/>
</dbReference>
<dbReference type="InterPro" id="IPR050388">
    <property type="entry name" value="ABC_Ni/Peptide_Import"/>
</dbReference>
<dbReference type="Pfam" id="PF00005">
    <property type="entry name" value="ABC_tran"/>
    <property type="match status" value="1"/>
</dbReference>
<keyword evidence="8 15" id="KW-0067">ATP-binding</keyword>
<evidence type="ECO:0000256" key="10">
    <source>
        <dbReference type="ARBA" id="ARBA00023136"/>
    </source>
</evidence>
<feature type="domain" description="ABC transmembrane type-1" evidence="14">
    <location>
        <begin position="93"/>
        <end position="278"/>
    </location>
</feature>
<dbReference type="PROSITE" id="PS50928">
    <property type="entry name" value="ABC_TM1"/>
    <property type="match status" value="1"/>
</dbReference>
<feature type="domain" description="ABC transporter" evidence="13">
    <location>
        <begin position="331"/>
        <end position="579"/>
    </location>
</feature>
<feature type="transmembrane region" description="Helical" evidence="11">
    <location>
        <begin position="202"/>
        <end position="235"/>
    </location>
</feature>
<dbReference type="Pfam" id="PF00528">
    <property type="entry name" value="BPD_transp_1"/>
    <property type="match status" value="1"/>
</dbReference>
<dbReference type="SMART" id="SM00382">
    <property type="entry name" value="AAA"/>
    <property type="match status" value="1"/>
</dbReference>
<gene>
    <name evidence="15" type="ORF">DMH04_28990</name>
</gene>
<dbReference type="AlphaFoldDB" id="A0A428Z449"/>
<dbReference type="InterPro" id="IPR000515">
    <property type="entry name" value="MetI-like"/>
</dbReference>
<evidence type="ECO:0000256" key="11">
    <source>
        <dbReference type="RuleBase" id="RU363032"/>
    </source>
</evidence>
<dbReference type="InterPro" id="IPR013563">
    <property type="entry name" value="Oligopep_ABC_C"/>
</dbReference>
<dbReference type="PROSITE" id="PS50893">
    <property type="entry name" value="ABC_TRANSPORTER_2"/>
    <property type="match status" value="1"/>
</dbReference>
<dbReference type="GO" id="GO:0055085">
    <property type="term" value="P:transmembrane transport"/>
    <property type="evidence" value="ECO:0007669"/>
    <property type="project" value="InterPro"/>
</dbReference>
<feature type="transmembrane region" description="Helical" evidence="11">
    <location>
        <begin position="137"/>
        <end position="164"/>
    </location>
</feature>
<keyword evidence="10 11" id="KW-0472">Membrane</keyword>
<dbReference type="Gene3D" id="3.40.50.300">
    <property type="entry name" value="P-loop containing nucleotide triphosphate hydrolases"/>
    <property type="match status" value="1"/>
</dbReference>
<dbReference type="PANTHER" id="PTHR43297">
    <property type="entry name" value="OLIGOPEPTIDE TRANSPORT ATP-BINDING PROTEIN APPD"/>
    <property type="match status" value="1"/>
</dbReference>
<proteinExistence type="inferred from homology"/>
<dbReference type="EMBL" id="QHKI01000027">
    <property type="protein sequence ID" value="RSM80939.1"/>
    <property type="molecule type" value="Genomic_DNA"/>
</dbReference>
<dbReference type="CDD" id="cd03257">
    <property type="entry name" value="ABC_NikE_OppD_transporters"/>
    <property type="match status" value="1"/>
</dbReference>
<comment type="similarity">
    <text evidence="11">Belongs to the binding-protein-dependent transport system permease family.</text>
</comment>
<evidence type="ECO:0000256" key="3">
    <source>
        <dbReference type="ARBA" id="ARBA00005417"/>
    </source>
</evidence>
<feature type="transmembrane region" description="Helical" evidence="11">
    <location>
        <begin position="28"/>
        <end position="49"/>
    </location>
</feature>
<keyword evidence="5" id="KW-1003">Cell membrane</keyword>
<dbReference type="InterPro" id="IPR003439">
    <property type="entry name" value="ABC_transporter-like_ATP-bd"/>
</dbReference>
<dbReference type="GO" id="GO:0015833">
    <property type="term" value="P:peptide transport"/>
    <property type="evidence" value="ECO:0007669"/>
    <property type="project" value="InterPro"/>
</dbReference>
<dbReference type="InterPro" id="IPR003593">
    <property type="entry name" value="AAA+_ATPase"/>
</dbReference>
<dbReference type="InterPro" id="IPR027417">
    <property type="entry name" value="P-loop_NTPase"/>
</dbReference>
<dbReference type="OrthoDB" id="3327300at2"/>
<evidence type="ECO:0000256" key="9">
    <source>
        <dbReference type="ARBA" id="ARBA00022989"/>
    </source>
</evidence>
<feature type="transmembrane region" description="Helical" evidence="11">
    <location>
        <begin position="93"/>
        <end position="117"/>
    </location>
</feature>
<dbReference type="InterPro" id="IPR035906">
    <property type="entry name" value="MetI-like_sf"/>
</dbReference>
<evidence type="ECO:0000256" key="5">
    <source>
        <dbReference type="ARBA" id="ARBA00022475"/>
    </source>
</evidence>
<keyword evidence="6 11" id="KW-0812">Transmembrane</keyword>
<evidence type="ECO:0000256" key="6">
    <source>
        <dbReference type="ARBA" id="ARBA00022692"/>
    </source>
</evidence>
<sequence length="658" mass="69132">MNDATAAVPVPPPNPLQTVLRQYLRNGLATGALILLAVIVAACFLAPLLTSGGPNQVDLGHSLAGPSARHLLGTDQLGRDLLTRLLYGGRTTLLNAFVVSFVAVAVAVPLGVVAGYAGGWVDRVVMTVTDVGLSLPAMVVMLVVVSTFSGHPGLAMIALGFLLAPPIVRNVRGPALAVKGELFVDAAVVAGVPSRRIIFRHVLLRVLGPVLVQGALATAIALQFTVGLSFLGFGAKPPNPDWGSMIAEGSQVLNSSPWPLVSGGVALGLVSLALVLIGDGVRDVAVEAWSGAPARRRRSWKPSPGVLVGRDGAGRRADADPTPADETLLTLRNVSVAYSASDGPRCVASDVSFSIAAGESVAIVGESGCGKSSISRAIARLLPHGGEIVAGSIQFDDYDVATLEGRSLYDYRRNAVSYIAQDPMTALDPTLRVGVLLRRIVQAGDGLSRKQADARVLELLEQVQLPDPAGVAKRFPHELSGGMAQRIGIARAIATRPRLLIADEPTTALDVTVQSEILSLLRSLQKDLGMALLLVSHDWGVVAQVCDRALVMYAGELVEHGQLSRIAHEPAHPYTSALLACRPSNIVDDDLPLPTIRGSVSAPGEWSTGCRFASRCDFSTDQCRSAAIPLTEVGVEHSVRCLNPLRVGREHKEVSERA</sequence>
<organism evidence="15 16">
    <name type="scientific">Kibdelosporangium aridum</name>
    <dbReference type="NCBI Taxonomy" id="2030"/>
    <lineage>
        <taxon>Bacteria</taxon>
        <taxon>Bacillati</taxon>
        <taxon>Actinomycetota</taxon>
        <taxon>Actinomycetes</taxon>
        <taxon>Pseudonocardiales</taxon>
        <taxon>Pseudonocardiaceae</taxon>
        <taxon>Kibdelosporangium</taxon>
    </lineage>
</organism>
<comment type="similarity">
    <text evidence="3">Belongs to the ABC transporter superfamily.</text>
</comment>
<dbReference type="Pfam" id="PF12911">
    <property type="entry name" value="OppC_N"/>
    <property type="match status" value="1"/>
</dbReference>
<comment type="caution">
    <text evidence="15">The sequence shown here is derived from an EMBL/GenBank/DDBJ whole genome shotgun (WGS) entry which is preliminary data.</text>
</comment>
<dbReference type="GO" id="GO:0005524">
    <property type="term" value="F:ATP binding"/>
    <property type="evidence" value="ECO:0007669"/>
    <property type="project" value="UniProtKB-KW"/>
</dbReference>
<evidence type="ECO:0000256" key="12">
    <source>
        <dbReference type="SAM" id="MobiDB-lite"/>
    </source>
</evidence>
<dbReference type="SUPFAM" id="SSF52540">
    <property type="entry name" value="P-loop containing nucleoside triphosphate hydrolases"/>
    <property type="match status" value="1"/>
</dbReference>
<dbReference type="Pfam" id="PF08352">
    <property type="entry name" value="oligo_HPY"/>
    <property type="match status" value="1"/>
</dbReference>
<reference evidence="15 16" key="1">
    <citation type="submission" date="2018-05" db="EMBL/GenBank/DDBJ databases">
        <title>Evolution of GPA BGCs.</title>
        <authorList>
            <person name="Waglechner N."/>
            <person name="Wright G.D."/>
        </authorList>
    </citation>
    <scope>NUCLEOTIDE SEQUENCE [LARGE SCALE GENOMIC DNA]</scope>
    <source>
        <strain evidence="15 16">A82846</strain>
    </source>
</reference>
<dbReference type="InterPro" id="IPR017871">
    <property type="entry name" value="ABC_transporter-like_CS"/>
</dbReference>
<dbReference type="Proteomes" id="UP000287547">
    <property type="component" value="Unassembled WGS sequence"/>
</dbReference>
<dbReference type="CDD" id="cd06261">
    <property type="entry name" value="TM_PBP2"/>
    <property type="match status" value="1"/>
</dbReference>
<dbReference type="SUPFAM" id="SSF161098">
    <property type="entry name" value="MetI-like"/>
    <property type="match status" value="1"/>
</dbReference>
<keyword evidence="9 11" id="KW-1133">Transmembrane helix</keyword>
<dbReference type="InterPro" id="IPR025966">
    <property type="entry name" value="OppC_N"/>
</dbReference>
<evidence type="ECO:0000259" key="14">
    <source>
        <dbReference type="PROSITE" id="PS50928"/>
    </source>
</evidence>
<dbReference type="RefSeq" id="WP_051796476.1">
    <property type="nucleotide sequence ID" value="NZ_QHKI01000027.1"/>
</dbReference>
<dbReference type="PANTHER" id="PTHR43297:SF2">
    <property type="entry name" value="DIPEPTIDE TRANSPORT ATP-BINDING PROTEIN DPPD"/>
    <property type="match status" value="1"/>
</dbReference>
<keyword evidence="7" id="KW-0547">Nucleotide-binding</keyword>
<comment type="subcellular location">
    <subcellularLocation>
        <location evidence="11">Cell membrane</location>
        <topology evidence="11">Multi-pass membrane protein</topology>
    </subcellularLocation>
    <subcellularLocation>
        <location evidence="2">Cell membrane</location>
        <topology evidence="2">Peripheral membrane protein</topology>
    </subcellularLocation>
    <subcellularLocation>
        <location evidence="1">Membrane</location>
        <topology evidence="1">Multi-pass membrane protein</topology>
    </subcellularLocation>
</comment>
<feature type="region of interest" description="Disordered" evidence="12">
    <location>
        <begin position="296"/>
        <end position="322"/>
    </location>
</feature>
<evidence type="ECO:0000256" key="4">
    <source>
        <dbReference type="ARBA" id="ARBA00022448"/>
    </source>
</evidence>
<name>A0A428Z449_KIBAR</name>
<dbReference type="GO" id="GO:0005886">
    <property type="term" value="C:plasma membrane"/>
    <property type="evidence" value="ECO:0007669"/>
    <property type="project" value="UniProtKB-SubCell"/>
</dbReference>
<evidence type="ECO:0000313" key="15">
    <source>
        <dbReference type="EMBL" id="RSM80939.1"/>
    </source>
</evidence>
<dbReference type="Gene3D" id="1.10.3720.10">
    <property type="entry name" value="MetI-like"/>
    <property type="match status" value="1"/>
</dbReference>
<dbReference type="GO" id="GO:0016887">
    <property type="term" value="F:ATP hydrolysis activity"/>
    <property type="evidence" value="ECO:0007669"/>
    <property type="project" value="InterPro"/>
</dbReference>
<evidence type="ECO:0000256" key="1">
    <source>
        <dbReference type="ARBA" id="ARBA00004141"/>
    </source>
</evidence>
<accession>A0A428Z449</accession>
<evidence type="ECO:0000313" key="16">
    <source>
        <dbReference type="Proteomes" id="UP000287547"/>
    </source>
</evidence>
<keyword evidence="4 11" id="KW-0813">Transport</keyword>
<evidence type="ECO:0000256" key="2">
    <source>
        <dbReference type="ARBA" id="ARBA00004202"/>
    </source>
</evidence>
<protein>
    <submittedName>
        <fullName evidence="15">Peptide ABC transporter ATP-binding protein</fullName>
    </submittedName>
</protein>
<evidence type="ECO:0000256" key="7">
    <source>
        <dbReference type="ARBA" id="ARBA00022741"/>
    </source>
</evidence>
<dbReference type="FunFam" id="3.40.50.300:FF:000016">
    <property type="entry name" value="Oligopeptide ABC transporter ATP-binding component"/>
    <property type="match status" value="1"/>
</dbReference>
<evidence type="ECO:0000259" key="13">
    <source>
        <dbReference type="PROSITE" id="PS50893"/>
    </source>
</evidence>
<evidence type="ECO:0000256" key="8">
    <source>
        <dbReference type="ARBA" id="ARBA00022840"/>
    </source>
</evidence>